<evidence type="ECO:0000313" key="5">
    <source>
        <dbReference type="Proteomes" id="UP000198426"/>
    </source>
</evidence>
<comment type="similarity">
    <text evidence="1">Belongs to the HypE family.</text>
</comment>
<name>A0A239K400_9RHOB</name>
<keyword evidence="5" id="KW-1185">Reference proteome</keyword>
<dbReference type="Gene3D" id="3.30.1330.10">
    <property type="entry name" value="PurM-like, N-terminal domain"/>
    <property type="match status" value="1"/>
</dbReference>
<dbReference type="Pfam" id="PF02769">
    <property type="entry name" value="AIRS_C"/>
    <property type="match status" value="1"/>
</dbReference>
<dbReference type="PANTHER" id="PTHR30303:SF0">
    <property type="entry name" value="CARBAMOYL DEHYDRATASE HYPE"/>
    <property type="match status" value="1"/>
</dbReference>
<evidence type="ECO:0000313" key="4">
    <source>
        <dbReference type="EMBL" id="SNT12399.1"/>
    </source>
</evidence>
<sequence>MSLTDSRISLAHGNGGRFMRELIDEVFARHLANDALDTTVDAARLALPGDRILFSTDGFTVQPLEFPGGTIGSLAVHGTTNDLAVAGGDPLFLSLNAFIEEGFEAALLERIVVDLARSAAELGVRVAAGDTKVLPRGQGGGLYLATTGIGVMRHPGALGLNEIREGDALLVSGPVGDHAVAVLLAREQFGLRGEIRSDAGSVLPLTRALRDVPGLRFMRDPTRGGLVSAAHEIARATGLEVILDEPTVPVRPPVRAVCDILGYDPYYLACEGRVVAVMAPEAADHALSAWKAAPGGADAAVIGRLQAPRNGGAVALRTELGGLRLLEELEDDPLPRIC</sequence>
<dbReference type="PANTHER" id="PTHR30303">
    <property type="entry name" value="HYDROGENASE ISOENZYMES FORMATION PROTEIN HYPE"/>
    <property type="match status" value="1"/>
</dbReference>
<dbReference type="Proteomes" id="UP000198426">
    <property type="component" value="Unassembled WGS sequence"/>
</dbReference>
<dbReference type="PIRSF" id="PIRSF005644">
    <property type="entry name" value="Hdrgns_mtr_HypE"/>
    <property type="match status" value="1"/>
</dbReference>
<feature type="domain" description="PurM-like N-terminal" evidence="2">
    <location>
        <begin position="41"/>
        <end position="152"/>
    </location>
</feature>
<dbReference type="InterPro" id="IPR036676">
    <property type="entry name" value="PurM-like_C_sf"/>
</dbReference>
<dbReference type="EMBL" id="FZOY01000006">
    <property type="protein sequence ID" value="SNT12399.1"/>
    <property type="molecule type" value="Genomic_DNA"/>
</dbReference>
<dbReference type="CDD" id="cd02197">
    <property type="entry name" value="HypE"/>
    <property type="match status" value="1"/>
</dbReference>
<dbReference type="RefSeq" id="WP_217898326.1">
    <property type="nucleotide sequence ID" value="NZ_FZOY01000006.1"/>
</dbReference>
<dbReference type="SUPFAM" id="SSF56042">
    <property type="entry name" value="PurM C-terminal domain-like"/>
    <property type="match status" value="1"/>
</dbReference>
<dbReference type="Pfam" id="PF00586">
    <property type="entry name" value="AIRS"/>
    <property type="match status" value="1"/>
</dbReference>
<evidence type="ECO:0000259" key="2">
    <source>
        <dbReference type="Pfam" id="PF00586"/>
    </source>
</evidence>
<organism evidence="4 5">
    <name type="scientific">Tropicimonas sediminicola</name>
    <dbReference type="NCBI Taxonomy" id="1031541"/>
    <lineage>
        <taxon>Bacteria</taxon>
        <taxon>Pseudomonadati</taxon>
        <taxon>Pseudomonadota</taxon>
        <taxon>Alphaproteobacteria</taxon>
        <taxon>Rhodobacterales</taxon>
        <taxon>Roseobacteraceae</taxon>
        <taxon>Tropicimonas</taxon>
    </lineage>
</organism>
<accession>A0A239K400</accession>
<feature type="domain" description="PurM-like C-terminal" evidence="3">
    <location>
        <begin position="164"/>
        <end position="311"/>
    </location>
</feature>
<dbReference type="InterPro" id="IPR010918">
    <property type="entry name" value="PurM-like_C_dom"/>
</dbReference>
<evidence type="ECO:0000259" key="3">
    <source>
        <dbReference type="Pfam" id="PF02769"/>
    </source>
</evidence>
<reference evidence="4 5" key="1">
    <citation type="submission" date="2017-06" db="EMBL/GenBank/DDBJ databases">
        <authorList>
            <person name="Kim H.J."/>
            <person name="Triplett B.A."/>
        </authorList>
    </citation>
    <scope>NUCLEOTIDE SEQUENCE [LARGE SCALE GENOMIC DNA]</scope>
    <source>
        <strain evidence="4 5">DSM 29339</strain>
    </source>
</reference>
<dbReference type="AlphaFoldDB" id="A0A239K400"/>
<dbReference type="Gene3D" id="3.90.650.10">
    <property type="entry name" value="PurM-like C-terminal domain"/>
    <property type="match status" value="1"/>
</dbReference>
<dbReference type="GO" id="GO:0051604">
    <property type="term" value="P:protein maturation"/>
    <property type="evidence" value="ECO:0007669"/>
    <property type="project" value="TreeGrafter"/>
</dbReference>
<evidence type="ECO:0000256" key="1">
    <source>
        <dbReference type="ARBA" id="ARBA00006243"/>
    </source>
</evidence>
<dbReference type="InterPro" id="IPR036921">
    <property type="entry name" value="PurM-like_N_sf"/>
</dbReference>
<dbReference type="InterPro" id="IPR011854">
    <property type="entry name" value="HypE"/>
</dbReference>
<protein>
    <submittedName>
        <fullName evidence="4">Hydrogenase maturation protein, carbamoyl dehydratase HypE</fullName>
    </submittedName>
</protein>
<dbReference type="InterPro" id="IPR016188">
    <property type="entry name" value="PurM-like_N"/>
</dbReference>
<dbReference type="NCBIfam" id="TIGR02124">
    <property type="entry name" value="hypE"/>
    <property type="match status" value="1"/>
</dbReference>
<dbReference type="SUPFAM" id="SSF55326">
    <property type="entry name" value="PurM N-terminal domain-like"/>
    <property type="match status" value="1"/>
</dbReference>
<gene>
    <name evidence="4" type="ORF">SAMN05421757_106212</name>
</gene>
<proteinExistence type="inferred from homology"/>